<protein>
    <submittedName>
        <fullName evidence="1">Uncharacterized protein</fullName>
    </submittedName>
</protein>
<accession>A0A8J3VDP3</accession>
<dbReference type="AlphaFoldDB" id="A0A8J3VDP3"/>
<proteinExistence type="predicted"/>
<dbReference type="RefSeq" id="WP_275411044.1">
    <property type="nucleotide sequence ID" value="NZ_BONY01000003.1"/>
</dbReference>
<sequence length="44" mass="4650">MEKKKPLKDRTAVRISGAVVTAATLLAALYAVAAPMISNDPRLP</sequence>
<comment type="caution">
    <text evidence="1">The sequence shown here is derived from an EMBL/GenBank/DDBJ whole genome shotgun (WGS) entry which is preliminary data.</text>
</comment>
<name>A0A8J3VDP3_9ACTN</name>
<dbReference type="Proteomes" id="UP000612899">
    <property type="component" value="Unassembled WGS sequence"/>
</dbReference>
<dbReference type="EMBL" id="BONY01000003">
    <property type="protein sequence ID" value="GIH02621.1"/>
    <property type="molecule type" value="Genomic_DNA"/>
</dbReference>
<evidence type="ECO:0000313" key="2">
    <source>
        <dbReference type="Proteomes" id="UP000612899"/>
    </source>
</evidence>
<organism evidence="1 2">
    <name type="scientific">Rhizocola hellebori</name>
    <dbReference type="NCBI Taxonomy" id="1392758"/>
    <lineage>
        <taxon>Bacteria</taxon>
        <taxon>Bacillati</taxon>
        <taxon>Actinomycetota</taxon>
        <taxon>Actinomycetes</taxon>
        <taxon>Micromonosporales</taxon>
        <taxon>Micromonosporaceae</taxon>
        <taxon>Rhizocola</taxon>
    </lineage>
</organism>
<reference evidence="1" key="1">
    <citation type="submission" date="2021-01" db="EMBL/GenBank/DDBJ databases">
        <title>Whole genome shotgun sequence of Rhizocola hellebori NBRC 109834.</title>
        <authorList>
            <person name="Komaki H."/>
            <person name="Tamura T."/>
        </authorList>
    </citation>
    <scope>NUCLEOTIDE SEQUENCE</scope>
    <source>
        <strain evidence="1">NBRC 109834</strain>
    </source>
</reference>
<gene>
    <name evidence="1" type="ORF">Rhe02_06880</name>
</gene>
<evidence type="ECO:0000313" key="1">
    <source>
        <dbReference type="EMBL" id="GIH02621.1"/>
    </source>
</evidence>
<keyword evidence="2" id="KW-1185">Reference proteome</keyword>